<evidence type="ECO:0000313" key="2">
    <source>
        <dbReference type="EMBL" id="EST42832.1"/>
    </source>
</evidence>
<dbReference type="EMBL" id="KI546153">
    <property type="protein sequence ID" value="EST42832.1"/>
    <property type="molecule type" value="Genomic_DNA"/>
</dbReference>
<evidence type="ECO:0000256" key="1">
    <source>
        <dbReference type="SAM" id="Phobius"/>
    </source>
</evidence>
<name>V6LEC9_9EUKA</name>
<evidence type="ECO:0000313" key="3">
    <source>
        <dbReference type="EMBL" id="KAH0572017.1"/>
    </source>
</evidence>
<reference evidence="2 3" key="1">
    <citation type="journal article" date="2014" name="PLoS Genet.">
        <title>The Genome of Spironucleus salmonicida Highlights a Fish Pathogen Adapted to Fluctuating Environments.</title>
        <authorList>
            <person name="Xu F."/>
            <person name="Jerlstrom-Hultqvist J."/>
            <person name="Einarsson E."/>
            <person name="Astvaldsson A."/>
            <person name="Svard S.G."/>
            <person name="Andersson J.O."/>
        </authorList>
    </citation>
    <scope>NUCLEOTIDE SEQUENCE</scope>
    <source>
        <strain evidence="3">ATCC 50377</strain>
    </source>
</reference>
<evidence type="ECO:0000313" key="4">
    <source>
        <dbReference type="Proteomes" id="UP000018208"/>
    </source>
</evidence>
<keyword evidence="1" id="KW-0472">Membrane</keyword>
<dbReference type="Proteomes" id="UP000018208">
    <property type="component" value="Unassembled WGS sequence"/>
</dbReference>
<keyword evidence="4" id="KW-1185">Reference proteome</keyword>
<proteinExistence type="predicted"/>
<protein>
    <submittedName>
        <fullName evidence="2">Uncharacterized protein</fullName>
    </submittedName>
</protein>
<keyword evidence="1" id="KW-1133">Transmembrane helix</keyword>
<gene>
    <name evidence="2" type="ORF">SS50377_17517</name>
    <name evidence="3" type="ORF">SS50377_26218</name>
</gene>
<sequence>MVPQNTIIPGPRRPRNVPLPLLHLASLGLLLASAQKHRLGLVCVGCLVVTFVQALLSSYILVFLSVQLTLTQGVSQAGMALLNLAGQLLVGL</sequence>
<dbReference type="AlphaFoldDB" id="V6LEC9"/>
<keyword evidence="1" id="KW-0812">Transmembrane</keyword>
<accession>V6LEC9</accession>
<dbReference type="EMBL" id="AUWU02000006">
    <property type="protein sequence ID" value="KAH0572017.1"/>
    <property type="molecule type" value="Genomic_DNA"/>
</dbReference>
<feature type="transmembrane region" description="Helical" evidence="1">
    <location>
        <begin position="41"/>
        <end position="64"/>
    </location>
</feature>
<organism evidence="2">
    <name type="scientific">Spironucleus salmonicida</name>
    <dbReference type="NCBI Taxonomy" id="348837"/>
    <lineage>
        <taxon>Eukaryota</taxon>
        <taxon>Metamonada</taxon>
        <taxon>Diplomonadida</taxon>
        <taxon>Hexamitidae</taxon>
        <taxon>Hexamitinae</taxon>
        <taxon>Spironucleus</taxon>
    </lineage>
</organism>
<reference evidence="3" key="2">
    <citation type="submission" date="2020-12" db="EMBL/GenBank/DDBJ databases">
        <title>New Spironucleus salmonicida genome in near-complete chromosomes.</title>
        <authorList>
            <person name="Xu F."/>
            <person name="Kurt Z."/>
            <person name="Jimenez-Gonzalez A."/>
            <person name="Astvaldsson A."/>
            <person name="Andersson J.O."/>
            <person name="Svard S.G."/>
        </authorList>
    </citation>
    <scope>NUCLEOTIDE SEQUENCE</scope>
    <source>
        <strain evidence="3">ATCC 50377</strain>
    </source>
</reference>
<dbReference type="VEuPathDB" id="GiardiaDB:SS50377_26218"/>